<dbReference type="InterPro" id="IPR000719">
    <property type="entry name" value="Prot_kinase_dom"/>
</dbReference>
<feature type="compositionally biased region" description="Low complexity" evidence="1">
    <location>
        <begin position="705"/>
        <end position="717"/>
    </location>
</feature>
<dbReference type="OrthoDB" id="2123952at2759"/>
<feature type="domain" description="Protein kinase" evidence="2">
    <location>
        <begin position="663"/>
        <end position="981"/>
    </location>
</feature>
<dbReference type="GO" id="GO:0004674">
    <property type="term" value="F:protein serine/threonine kinase activity"/>
    <property type="evidence" value="ECO:0007669"/>
    <property type="project" value="TreeGrafter"/>
</dbReference>
<dbReference type="AlphaFoldDB" id="A0A8H3B2H5"/>
<dbReference type="InterPro" id="IPR008271">
    <property type="entry name" value="Ser/Thr_kinase_AS"/>
</dbReference>
<dbReference type="PANTHER" id="PTHR44329">
    <property type="entry name" value="SERINE/THREONINE-PROTEIN KINASE TNNI3K-RELATED"/>
    <property type="match status" value="1"/>
</dbReference>
<dbReference type="SMART" id="SM00220">
    <property type="entry name" value="S_TKc"/>
    <property type="match status" value="1"/>
</dbReference>
<sequence length="1004" mass="111608">MDPLIAYLFPPKPKRSKTDDYGLILLDQCQRLVQFALGFWEYVAVANRKDYQDKMRLLVHINEALHYACLPSTINLSKLQTQVQIIDDEARRILEMVVWTRLDYDLAPSLNLVGNFGDHDLEIRGLGQEPTLNALISLGDAIKIYVRPEFERTCDDPDYESTESPLEEAILGSYRDGFSAQVGILNSPITYDLVDGGYNPDPWSRNTCIRSVALGSECTAWQKSVVSQPPNVLVGTNPRIHLLTSFEPNPQFYSLTESVPERDILFIDRRGAVRPFVDIQKGYGTPRKLYWTLYQFKTEVAAELDAPVLVPADLLFSRGQTTPMGTFQLEIILDIWERILRLEKQAGGVSGISWLLDVEVFSSQSREVPYYRKFASEYGLNNLSEKWGCQLYSPGVEPSPVFHGVLGSVHCGLMLYPARQGLGSYGGDHFLSCFIKDLSSININRDQAEYPQDLDGDPMTQLIRRWGKYHHPNVLSLFGIQQLPFKSIGVVLSQTHTRNLSDYLDMVPAVDRWQLCVQISSGLAYLHRAGVIHGNIKASNILVSLTGEAIVSDPMVLEENTSKRHGYIRWMAPEVVQGKPASAQSDVYSLGMTIQEIITGAPPYAKVNESKLLDAILSGTGFGVPDRPEDSIPTHSKQGNYLWGLLLHCWSFNHDPKNRPNLNYLSKALGLITQDGLQKASPEEIAGQVFRSKVLREASYELSDAESVSSSSSNSRTNRAEESGTNDPVLRDQRMSNPGSQKMHMAREIIRRLALHGCENLTDHIGADSFDHLPLCRGGFGDVYRGNLLGGLPVAIKTPHISLNALDDDQEILKCTEVCEGVAYLHAIGIVHGDLKGDNVLISSEGAAVVSDFGGSLLKNRSLKILPLEKGLSLTSRWAAPELFEGDEEDPVNTKESDIYALGMTILEAISGRRPWHWITRDAAVIRQVCSPQSRHRRPDDKIPVDSRDGDKLWDLLVSCWTFEPNARPTALGVGDTMRNITPGGLKAYCAPSIGSMCAYFDSS</sequence>
<evidence type="ECO:0000259" key="2">
    <source>
        <dbReference type="PROSITE" id="PS50011"/>
    </source>
</evidence>
<feature type="domain" description="Protein kinase" evidence="2">
    <location>
        <begin position="395"/>
        <end position="672"/>
    </location>
</feature>
<feature type="region of interest" description="Disordered" evidence="1">
    <location>
        <begin position="705"/>
        <end position="742"/>
    </location>
</feature>
<dbReference type="Proteomes" id="UP000663843">
    <property type="component" value="Unassembled WGS sequence"/>
</dbReference>
<dbReference type="GO" id="GO:0005524">
    <property type="term" value="F:ATP binding"/>
    <property type="evidence" value="ECO:0007669"/>
    <property type="project" value="InterPro"/>
</dbReference>
<dbReference type="PANTHER" id="PTHR44329:SF214">
    <property type="entry name" value="PROTEIN KINASE DOMAIN-CONTAINING PROTEIN"/>
    <property type="match status" value="1"/>
</dbReference>
<protein>
    <recommendedName>
        <fullName evidence="2">Protein kinase domain-containing protein</fullName>
    </recommendedName>
</protein>
<dbReference type="Gene3D" id="1.10.510.10">
    <property type="entry name" value="Transferase(Phosphotransferase) domain 1"/>
    <property type="match status" value="2"/>
</dbReference>
<name>A0A8H3B2H5_9AGAM</name>
<dbReference type="SUPFAM" id="SSF56112">
    <property type="entry name" value="Protein kinase-like (PK-like)"/>
    <property type="match status" value="2"/>
</dbReference>
<evidence type="ECO:0000313" key="4">
    <source>
        <dbReference type="Proteomes" id="UP000663843"/>
    </source>
</evidence>
<dbReference type="Pfam" id="PF00069">
    <property type="entry name" value="Pkinase"/>
    <property type="match status" value="1"/>
</dbReference>
<proteinExistence type="predicted"/>
<dbReference type="InterPro" id="IPR051681">
    <property type="entry name" value="Ser/Thr_Kinases-Pseudokinases"/>
</dbReference>
<dbReference type="EMBL" id="CAJMWT010002527">
    <property type="protein sequence ID" value="CAE6445947.1"/>
    <property type="molecule type" value="Genomic_DNA"/>
</dbReference>
<comment type="caution">
    <text evidence="3">The sequence shown here is derived from an EMBL/GenBank/DDBJ whole genome shotgun (WGS) entry which is preliminary data.</text>
</comment>
<accession>A0A8H3B2H5</accession>
<evidence type="ECO:0000256" key="1">
    <source>
        <dbReference type="SAM" id="MobiDB-lite"/>
    </source>
</evidence>
<organism evidence="3 4">
    <name type="scientific">Rhizoctonia solani</name>
    <dbReference type="NCBI Taxonomy" id="456999"/>
    <lineage>
        <taxon>Eukaryota</taxon>
        <taxon>Fungi</taxon>
        <taxon>Dikarya</taxon>
        <taxon>Basidiomycota</taxon>
        <taxon>Agaricomycotina</taxon>
        <taxon>Agaricomycetes</taxon>
        <taxon>Cantharellales</taxon>
        <taxon>Ceratobasidiaceae</taxon>
        <taxon>Rhizoctonia</taxon>
    </lineage>
</organism>
<reference evidence="3" key="1">
    <citation type="submission" date="2021-01" db="EMBL/GenBank/DDBJ databases">
        <authorList>
            <person name="Kaushik A."/>
        </authorList>
    </citation>
    <scope>NUCLEOTIDE SEQUENCE</scope>
    <source>
        <strain evidence="3">AG2-2IIIB</strain>
    </source>
</reference>
<dbReference type="InterPro" id="IPR011009">
    <property type="entry name" value="Kinase-like_dom_sf"/>
</dbReference>
<gene>
    <name evidence="3" type="ORF">RDB_LOCUS80868</name>
</gene>
<dbReference type="PROSITE" id="PS50011">
    <property type="entry name" value="PROTEIN_KINASE_DOM"/>
    <property type="match status" value="2"/>
</dbReference>
<dbReference type="PROSITE" id="PS00108">
    <property type="entry name" value="PROTEIN_KINASE_ST"/>
    <property type="match status" value="1"/>
</dbReference>
<dbReference type="Pfam" id="PF07714">
    <property type="entry name" value="PK_Tyr_Ser-Thr"/>
    <property type="match status" value="1"/>
</dbReference>
<dbReference type="InterPro" id="IPR001245">
    <property type="entry name" value="Ser-Thr/Tyr_kinase_cat_dom"/>
</dbReference>
<evidence type="ECO:0000313" key="3">
    <source>
        <dbReference type="EMBL" id="CAE6445947.1"/>
    </source>
</evidence>